<dbReference type="GO" id="GO:0007129">
    <property type="term" value="P:homologous chromosome pairing at meiosis"/>
    <property type="evidence" value="ECO:0007669"/>
    <property type="project" value="TreeGrafter"/>
</dbReference>
<evidence type="ECO:0000259" key="7">
    <source>
        <dbReference type="Pfam" id="PF07106"/>
    </source>
</evidence>
<dbReference type="PANTHER" id="PTHR15938:SF0">
    <property type="entry name" value="HOMOLOGOUS-PAIRING PROTEIN 2 HOMOLOG"/>
    <property type="match status" value="1"/>
</dbReference>
<evidence type="ECO:0000313" key="8">
    <source>
        <dbReference type="EMBL" id="SAM09414.1"/>
    </source>
</evidence>
<feature type="domain" description="Homologous-pairing protein 2 winged helix" evidence="7">
    <location>
        <begin position="15"/>
        <end position="72"/>
    </location>
</feature>
<dbReference type="GO" id="GO:0120230">
    <property type="term" value="F:recombinase activator activity"/>
    <property type="evidence" value="ECO:0007669"/>
    <property type="project" value="TreeGrafter"/>
</dbReference>
<gene>
    <name evidence="8" type="primary">ABSGL_15090.1 scaffold 15162</name>
</gene>
<dbReference type="InterPro" id="IPR036388">
    <property type="entry name" value="WH-like_DNA-bd_sf"/>
</dbReference>
<dbReference type="FunCoup" id="A0A168T3Q9">
    <property type="interactions" value="274"/>
</dbReference>
<evidence type="ECO:0000256" key="1">
    <source>
        <dbReference type="ARBA" id="ARBA00004123"/>
    </source>
</evidence>
<dbReference type="GO" id="GO:0000709">
    <property type="term" value="P:meiotic joint molecule formation"/>
    <property type="evidence" value="ECO:0007669"/>
    <property type="project" value="TreeGrafter"/>
</dbReference>
<sequence>MAKKKADTSSSDKDDLLQFLRRVNRPYSATDMCTHLQGKYTKTSIGKALEKLIDQDMIVSKTFGKAVIYTVKQEKTTDVGDDQALAKELETTTERLQTLRGENRQRQQRLAKLKSVPKTDDAKTQLEQTLAANASMQQQIAEFEQKGIVQISAEERQRVDRLLGSHRKLWSQRRRLFKDILGAMMENMPLKKSELLEEIDFQDDPVPFEQDPLAL</sequence>
<dbReference type="STRING" id="4829.A0A168T3Q9"/>
<dbReference type="OrthoDB" id="272266at2759"/>
<dbReference type="OMA" id="CIYTEIG"/>
<keyword evidence="5" id="KW-0469">Meiosis</keyword>
<dbReference type="GO" id="GO:0120231">
    <property type="term" value="C:DNA recombinase auxiliary factor complex"/>
    <property type="evidence" value="ECO:0007669"/>
    <property type="project" value="TreeGrafter"/>
</dbReference>
<dbReference type="InParanoid" id="A0A168T3Q9"/>
<dbReference type="Pfam" id="PF07106">
    <property type="entry name" value="WHD_TBPIP"/>
    <property type="match status" value="1"/>
</dbReference>
<dbReference type="AlphaFoldDB" id="A0A168T3Q9"/>
<keyword evidence="9" id="KW-1185">Reference proteome</keyword>
<dbReference type="GO" id="GO:0000794">
    <property type="term" value="C:condensed nuclear chromosome"/>
    <property type="evidence" value="ECO:0007669"/>
    <property type="project" value="TreeGrafter"/>
</dbReference>
<protein>
    <recommendedName>
        <fullName evidence="7">Homologous-pairing protein 2 winged helix domain-containing protein</fullName>
    </recommendedName>
</protein>
<dbReference type="PANTHER" id="PTHR15938">
    <property type="entry name" value="TBP-1 INTERACTING PROTEIN"/>
    <property type="match status" value="1"/>
</dbReference>
<dbReference type="EMBL" id="LT555008">
    <property type="protein sequence ID" value="SAM09414.1"/>
    <property type="molecule type" value="Genomic_DNA"/>
</dbReference>
<evidence type="ECO:0000256" key="4">
    <source>
        <dbReference type="ARBA" id="ARBA00023242"/>
    </source>
</evidence>
<dbReference type="GO" id="GO:0003690">
    <property type="term" value="F:double-stranded DNA binding"/>
    <property type="evidence" value="ECO:0007669"/>
    <property type="project" value="TreeGrafter"/>
</dbReference>
<evidence type="ECO:0000256" key="3">
    <source>
        <dbReference type="ARBA" id="ARBA00023172"/>
    </source>
</evidence>
<keyword evidence="3" id="KW-0233">DNA recombination</keyword>
<keyword evidence="6" id="KW-0175">Coiled coil</keyword>
<keyword evidence="4" id="KW-0539">Nucleus</keyword>
<evidence type="ECO:0000256" key="5">
    <source>
        <dbReference type="ARBA" id="ARBA00023254"/>
    </source>
</evidence>
<evidence type="ECO:0000256" key="2">
    <source>
        <dbReference type="ARBA" id="ARBA00007922"/>
    </source>
</evidence>
<comment type="similarity">
    <text evidence="2">Belongs to the HOP2 family.</text>
</comment>
<name>A0A168T3Q9_ABSGL</name>
<dbReference type="Proteomes" id="UP000078561">
    <property type="component" value="Unassembled WGS sequence"/>
</dbReference>
<reference evidence="8" key="1">
    <citation type="submission" date="2016-04" db="EMBL/GenBank/DDBJ databases">
        <authorList>
            <person name="Evans L.H."/>
            <person name="Alamgir A."/>
            <person name="Owens N."/>
            <person name="Weber N.D."/>
            <person name="Virtaneva K."/>
            <person name="Barbian K."/>
            <person name="Babar A."/>
            <person name="Rosenke K."/>
        </authorList>
    </citation>
    <scope>NUCLEOTIDE SEQUENCE [LARGE SCALE GENOMIC DNA]</scope>
    <source>
        <strain evidence="8">CBS 101.48</strain>
    </source>
</reference>
<dbReference type="Gene3D" id="1.10.10.10">
    <property type="entry name" value="Winged helix-like DNA-binding domain superfamily/Winged helix DNA-binding domain"/>
    <property type="match status" value="1"/>
</dbReference>
<evidence type="ECO:0000256" key="6">
    <source>
        <dbReference type="SAM" id="Coils"/>
    </source>
</evidence>
<dbReference type="GO" id="GO:0010774">
    <property type="term" value="P:meiotic strand invasion involved in reciprocal meiotic recombination"/>
    <property type="evidence" value="ECO:0007669"/>
    <property type="project" value="TreeGrafter"/>
</dbReference>
<comment type="subcellular location">
    <subcellularLocation>
        <location evidence="1">Nucleus</location>
    </subcellularLocation>
</comment>
<proteinExistence type="inferred from homology"/>
<organism evidence="8">
    <name type="scientific">Absidia glauca</name>
    <name type="common">Pin mould</name>
    <dbReference type="NCBI Taxonomy" id="4829"/>
    <lineage>
        <taxon>Eukaryota</taxon>
        <taxon>Fungi</taxon>
        <taxon>Fungi incertae sedis</taxon>
        <taxon>Mucoromycota</taxon>
        <taxon>Mucoromycotina</taxon>
        <taxon>Mucoromycetes</taxon>
        <taxon>Mucorales</taxon>
        <taxon>Cunninghamellaceae</taxon>
        <taxon>Absidia</taxon>
    </lineage>
</organism>
<evidence type="ECO:0000313" key="9">
    <source>
        <dbReference type="Proteomes" id="UP000078561"/>
    </source>
</evidence>
<dbReference type="InterPro" id="IPR010776">
    <property type="entry name" value="Hop2_WH_dom"/>
</dbReference>
<accession>A0A168T3Q9</accession>
<feature type="coiled-coil region" evidence="6">
    <location>
        <begin position="89"/>
        <end position="146"/>
    </location>
</feature>